<accession>A0A0F9FSL8</accession>
<name>A0A0F9FSL8_9ZZZZ</name>
<dbReference type="SUPFAM" id="SSF49785">
    <property type="entry name" value="Galactose-binding domain-like"/>
    <property type="match status" value="1"/>
</dbReference>
<comment type="caution">
    <text evidence="1">The sequence shown here is derived from an EMBL/GenBank/DDBJ whole genome shotgun (WGS) entry which is preliminary data.</text>
</comment>
<dbReference type="EMBL" id="LAZR01029174">
    <property type="protein sequence ID" value="KKL60360.1"/>
    <property type="molecule type" value="Genomic_DNA"/>
</dbReference>
<gene>
    <name evidence="1" type="ORF">LCGC14_2206090</name>
</gene>
<evidence type="ECO:0000313" key="1">
    <source>
        <dbReference type="EMBL" id="KKL60360.1"/>
    </source>
</evidence>
<protein>
    <submittedName>
        <fullName evidence="1">Uncharacterized protein</fullName>
    </submittedName>
</protein>
<dbReference type="AlphaFoldDB" id="A0A0F9FSL8"/>
<feature type="non-terminal residue" evidence="1">
    <location>
        <position position="219"/>
    </location>
</feature>
<sequence>MGKSRFLFNNLITSGNSLTIDSVKPGIVTTALKDGTGSGTMSTAGIFTGSQDLEYLINIHDIGSGESGASQVDQAKFQWSTTTTSWIASGVTATSGATDLNNGVSVAFTAGTGDDFVVNDRWYFKGVNFFNAEKLVDWDRDTRYRSNDVSGSSISINLGTSYTVSSLILYDHNFSTGVSITFSGATKSNWVDGTPEVSESVTYGVTKILHFLTSAASYP</sequence>
<proteinExistence type="predicted"/>
<reference evidence="1" key="1">
    <citation type="journal article" date="2015" name="Nature">
        <title>Complex archaea that bridge the gap between prokaryotes and eukaryotes.</title>
        <authorList>
            <person name="Spang A."/>
            <person name="Saw J.H."/>
            <person name="Jorgensen S.L."/>
            <person name="Zaremba-Niedzwiedzka K."/>
            <person name="Martijn J."/>
            <person name="Lind A.E."/>
            <person name="van Eijk R."/>
            <person name="Schleper C."/>
            <person name="Guy L."/>
            <person name="Ettema T.J."/>
        </authorList>
    </citation>
    <scope>NUCLEOTIDE SEQUENCE</scope>
</reference>
<organism evidence="1">
    <name type="scientific">marine sediment metagenome</name>
    <dbReference type="NCBI Taxonomy" id="412755"/>
    <lineage>
        <taxon>unclassified sequences</taxon>
        <taxon>metagenomes</taxon>
        <taxon>ecological metagenomes</taxon>
    </lineage>
</organism>
<dbReference type="InterPro" id="IPR008979">
    <property type="entry name" value="Galactose-bd-like_sf"/>
</dbReference>